<sequence length="73" mass="7437">MDAGISAAELVPALFDAVGKAAEADVIKPTAASADTVMGADIRIDTPPFAASGATADESHCRARQYTSVTNAW</sequence>
<dbReference type="EMBL" id="JAMRXG010000016">
    <property type="protein sequence ID" value="MCM6777608.1"/>
    <property type="molecule type" value="Genomic_DNA"/>
</dbReference>
<evidence type="ECO:0000313" key="2">
    <source>
        <dbReference type="Proteomes" id="UP001139157"/>
    </source>
</evidence>
<protein>
    <submittedName>
        <fullName evidence="1">Uncharacterized protein</fullName>
    </submittedName>
</protein>
<comment type="caution">
    <text evidence="1">The sequence shown here is derived from an EMBL/GenBank/DDBJ whole genome shotgun (WGS) entry which is preliminary data.</text>
</comment>
<dbReference type="RefSeq" id="WP_251916923.1">
    <property type="nucleotide sequence ID" value="NZ_JAMRXG010000016.1"/>
</dbReference>
<proteinExistence type="predicted"/>
<keyword evidence="2" id="KW-1185">Reference proteome</keyword>
<gene>
    <name evidence="1" type="ORF">NDR86_29385</name>
</gene>
<name>A0A9X2IZK6_9NOCA</name>
<dbReference type="AlphaFoldDB" id="A0A9X2IZK6"/>
<organism evidence="1 2">
    <name type="scientific">Nocardia pulmonis</name>
    <dbReference type="NCBI Taxonomy" id="2951408"/>
    <lineage>
        <taxon>Bacteria</taxon>
        <taxon>Bacillati</taxon>
        <taxon>Actinomycetota</taxon>
        <taxon>Actinomycetes</taxon>
        <taxon>Mycobacteriales</taxon>
        <taxon>Nocardiaceae</taxon>
        <taxon>Nocardia</taxon>
    </lineage>
</organism>
<accession>A0A9X2IZK6</accession>
<reference evidence="1" key="1">
    <citation type="submission" date="2022-06" db="EMBL/GenBank/DDBJ databases">
        <title>Novel species in genus nocardia.</title>
        <authorList>
            <person name="Li F."/>
        </authorList>
    </citation>
    <scope>NUCLEOTIDE SEQUENCE</scope>
    <source>
        <strain evidence="1">CDC141</strain>
    </source>
</reference>
<dbReference type="Proteomes" id="UP001139157">
    <property type="component" value="Unassembled WGS sequence"/>
</dbReference>
<evidence type="ECO:0000313" key="1">
    <source>
        <dbReference type="EMBL" id="MCM6777608.1"/>
    </source>
</evidence>